<accession>A0A813JSN1</accession>
<proteinExistence type="predicted"/>
<evidence type="ECO:0000313" key="2">
    <source>
        <dbReference type="Proteomes" id="UP000626109"/>
    </source>
</evidence>
<feature type="non-terminal residue" evidence="1">
    <location>
        <position position="1"/>
    </location>
</feature>
<organism evidence="1 2">
    <name type="scientific">Polarella glacialis</name>
    <name type="common">Dinoflagellate</name>
    <dbReference type="NCBI Taxonomy" id="89957"/>
    <lineage>
        <taxon>Eukaryota</taxon>
        <taxon>Sar</taxon>
        <taxon>Alveolata</taxon>
        <taxon>Dinophyceae</taxon>
        <taxon>Suessiales</taxon>
        <taxon>Suessiaceae</taxon>
        <taxon>Polarella</taxon>
    </lineage>
</organism>
<name>A0A813JSN1_POLGL</name>
<evidence type="ECO:0000313" key="1">
    <source>
        <dbReference type="EMBL" id="CAE8683343.1"/>
    </source>
</evidence>
<gene>
    <name evidence="1" type="ORF">PGLA2088_LOCUS23405</name>
</gene>
<feature type="non-terminal residue" evidence="1">
    <location>
        <position position="204"/>
    </location>
</feature>
<dbReference type="Proteomes" id="UP000626109">
    <property type="component" value="Unassembled WGS sequence"/>
</dbReference>
<protein>
    <submittedName>
        <fullName evidence="1">Uncharacterized protein</fullName>
    </submittedName>
</protein>
<reference evidence="1" key="1">
    <citation type="submission" date="2021-02" db="EMBL/GenBank/DDBJ databases">
        <authorList>
            <person name="Dougan E. K."/>
            <person name="Rhodes N."/>
            <person name="Thang M."/>
            <person name="Chan C."/>
        </authorList>
    </citation>
    <scope>NUCLEOTIDE SEQUENCE</scope>
</reference>
<sequence length="204" mass="21392">VALEDTDPSEGHVTGTVRWVVPSGEDLAYMSQYSVYLADAEDGSNPLKVASVPRGTNSLAIASPVATEGRSFVLVYGENPVGMSVSPSIAASFFDEGLPTSTSTTSTFDGTTTQTMTTTNPYLISAKNLRFSDAAPEGGKIGGFVIWDPPYIAPSENAYWWVVMANDADATGTLAALWNFELVEPFSPATGTNQIEIHPGGGGS</sequence>
<comment type="caution">
    <text evidence="1">The sequence shown here is derived from an EMBL/GenBank/DDBJ whole genome shotgun (WGS) entry which is preliminary data.</text>
</comment>
<dbReference type="EMBL" id="CAJNNW010026185">
    <property type="protein sequence ID" value="CAE8683343.1"/>
    <property type="molecule type" value="Genomic_DNA"/>
</dbReference>
<dbReference type="AlphaFoldDB" id="A0A813JSN1"/>